<evidence type="ECO:0000313" key="5">
    <source>
        <dbReference type="Proteomes" id="UP000011547"/>
    </source>
</evidence>
<dbReference type="PANTHER" id="PTHR10655:SF17">
    <property type="entry name" value="LYSOPHOSPHOLIPASE-LIKE PROTEIN 1"/>
    <property type="match status" value="1"/>
</dbReference>
<dbReference type="GO" id="GO:0005737">
    <property type="term" value="C:cytoplasm"/>
    <property type="evidence" value="ECO:0007669"/>
    <property type="project" value="TreeGrafter"/>
</dbReference>
<dbReference type="GO" id="GO:0008474">
    <property type="term" value="F:palmitoyl-(protein) hydrolase activity"/>
    <property type="evidence" value="ECO:0007669"/>
    <property type="project" value="TreeGrafter"/>
</dbReference>
<gene>
    <name evidence="4" type="ORF">CDSE_0037</name>
</gene>
<dbReference type="AlphaFoldDB" id="M1LV63"/>
<comment type="similarity">
    <text evidence="1">Belongs to the AB hydrolase superfamily. AB hydrolase 2 family.</text>
</comment>
<sequence length="216" mass="24790">MKNINILEFETSPNPQYTIIWIHGLGSNSKDSMSLLHLLNISDLKIRFVCPDAPRIPVTINNKMIMQSWYDIKDKEINDVDLEGLKESKFIIDNLINKEVNRGIKSTNIILGGFSQGGVLSLYVANSLNKKLASIICLSGYLAIDTDITNNNTSIPFFLAHRLFDNIIPIQRFYSYTKLLKKAGYANLFIKEYENEHNVCQEELYDLHAFIRRLMI</sequence>
<protein>
    <submittedName>
        <fullName evidence="4">Phospholipase/carboxylesterase</fullName>
    </submittedName>
</protein>
<dbReference type="GO" id="GO:0052689">
    <property type="term" value="F:carboxylic ester hydrolase activity"/>
    <property type="evidence" value="ECO:0007669"/>
    <property type="project" value="TreeGrafter"/>
</dbReference>
<keyword evidence="5" id="KW-1185">Reference proteome</keyword>
<dbReference type="OrthoDB" id="9801763at2"/>
<evidence type="ECO:0000313" key="4">
    <source>
        <dbReference type="EMBL" id="AGF47159.1"/>
    </source>
</evidence>
<dbReference type="Proteomes" id="UP000011547">
    <property type="component" value="Chromosome"/>
</dbReference>
<dbReference type="RefSeq" id="WP_015396570.1">
    <property type="nucleotide sequence ID" value="NC_020294.1"/>
</dbReference>
<dbReference type="eggNOG" id="COG0400">
    <property type="taxonomic scope" value="Bacteria"/>
</dbReference>
<dbReference type="Pfam" id="PF02230">
    <property type="entry name" value="Abhydrolase_2"/>
    <property type="match status" value="1"/>
</dbReference>
<evidence type="ECO:0000256" key="1">
    <source>
        <dbReference type="ARBA" id="ARBA00006499"/>
    </source>
</evidence>
<dbReference type="PATRIC" id="fig|1208919.3.peg.601"/>
<dbReference type="InterPro" id="IPR003140">
    <property type="entry name" value="PLipase/COase/thioEstase"/>
</dbReference>
<dbReference type="KEGG" id="kde:CDSE_0037"/>
<name>M1LV63_9PROT</name>
<dbReference type="SUPFAM" id="SSF53474">
    <property type="entry name" value="alpha/beta-Hydrolases"/>
    <property type="match status" value="1"/>
</dbReference>
<dbReference type="Gene3D" id="3.40.50.1820">
    <property type="entry name" value="alpha/beta hydrolase"/>
    <property type="match status" value="1"/>
</dbReference>
<feature type="domain" description="Phospholipase/carboxylesterase/thioesterase" evidence="3">
    <location>
        <begin position="14"/>
        <end position="213"/>
    </location>
</feature>
<dbReference type="EMBL" id="CP003803">
    <property type="protein sequence ID" value="AGF47159.1"/>
    <property type="molecule type" value="Genomic_DNA"/>
</dbReference>
<evidence type="ECO:0000259" key="3">
    <source>
        <dbReference type="Pfam" id="PF02230"/>
    </source>
</evidence>
<proteinExistence type="inferred from homology"/>
<dbReference type="PANTHER" id="PTHR10655">
    <property type="entry name" value="LYSOPHOSPHOLIPASE-RELATED"/>
    <property type="match status" value="1"/>
</dbReference>
<dbReference type="InterPro" id="IPR050565">
    <property type="entry name" value="LYPA1-2/EST-like"/>
</dbReference>
<accession>M1LV63</accession>
<keyword evidence="2" id="KW-0378">Hydrolase</keyword>
<organism evidence="4 5">
    <name type="scientific">Candidatus Kinetoplastidibacterium desouzai TCC079E</name>
    <dbReference type="NCBI Taxonomy" id="1208919"/>
    <lineage>
        <taxon>Bacteria</taxon>
        <taxon>Pseudomonadati</taxon>
        <taxon>Pseudomonadota</taxon>
        <taxon>Betaproteobacteria</taxon>
        <taxon>Candidatus Kinetoplastidibacterium</taxon>
    </lineage>
</organism>
<evidence type="ECO:0000256" key="2">
    <source>
        <dbReference type="ARBA" id="ARBA00022801"/>
    </source>
</evidence>
<reference evidence="4 5" key="1">
    <citation type="journal article" date="2013" name="Genome Biol. Evol.">
        <title>Genome evolution and phylogenomic analysis of candidatus kinetoplastibacterium, the betaproteobacterial endosymbionts of strigomonas and angomonas.</title>
        <authorList>
            <person name="Alves J.M."/>
            <person name="Serrano M.G."/>
            <person name="Maia da Silva F."/>
            <person name="Voegtly L.J."/>
            <person name="Matveyev A.V."/>
            <person name="Teixeira M.M."/>
            <person name="Camargo E.P."/>
            <person name="Buck G.A."/>
        </authorList>
    </citation>
    <scope>NUCLEOTIDE SEQUENCE [LARGE SCALE GENOMIC DNA]</scope>
    <source>
        <strain evidence="4 5">TCC079E</strain>
    </source>
</reference>
<dbReference type="InterPro" id="IPR029058">
    <property type="entry name" value="AB_hydrolase_fold"/>
</dbReference>
<dbReference type="HOGENOM" id="CLU_049413_3_5_4"/>